<dbReference type="InterPro" id="IPR036397">
    <property type="entry name" value="RNaseH_sf"/>
</dbReference>
<evidence type="ECO:0000313" key="2">
    <source>
        <dbReference type="Proteomes" id="UP001159428"/>
    </source>
</evidence>
<dbReference type="AlphaFoldDB" id="A0AAU9XNX6"/>
<gene>
    <name evidence="1" type="ORF">PMEA_00026578</name>
</gene>
<protein>
    <submittedName>
        <fullName evidence="1">Uncharacterized protein</fullName>
    </submittedName>
</protein>
<proteinExistence type="predicted"/>
<name>A0AAU9XNX6_9CNID</name>
<keyword evidence="2" id="KW-1185">Reference proteome</keyword>
<reference evidence="1 2" key="1">
    <citation type="submission" date="2022-05" db="EMBL/GenBank/DDBJ databases">
        <authorList>
            <consortium name="Genoscope - CEA"/>
            <person name="William W."/>
        </authorList>
    </citation>
    <scope>NUCLEOTIDE SEQUENCE [LARGE SCALE GENOMIC DNA]</scope>
</reference>
<dbReference type="EMBL" id="CALNXJ010000050">
    <property type="protein sequence ID" value="CAH3152176.1"/>
    <property type="molecule type" value="Genomic_DNA"/>
</dbReference>
<dbReference type="Gene3D" id="3.30.420.10">
    <property type="entry name" value="Ribonuclease H-like superfamily/Ribonuclease H"/>
    <property type="match status" value="1"/>
</dbReference>
<evidence type="ECO:0000313" key="1">
    <source>
        <dbReference type="EMBL" id="CAH3152176.1"/>
    </source>
</evidence>
<sequence length="71" mass="8156">MMHLMSSAPFELVSIDFQHLDKSKGEYDYFTEYVQAYATPNNMAHTGAKKICNELIPRFTFPTHVHHDPVG</sequence>
<dbReference type="SUPFAM" id="SSF53098">
    <property type="entry name" value="Ribonuclease H-like"/>
    <property type="match status" value="1"/>
</dbReference>
<accession>A0AAU9XNX6</accession>
<comment type="caution">
    <text evidence="1">The sequence shown here is derived from an EMBL/GenBank/DDBJ whole genome shotgun (WGS) entry which is preliminary data.</text>
</comment>
<dbReference type="GO" id="GO:0003676">
    <property type="term" value="F:nucleic acid binding"/>
    <property type="evidence" value="ECO:0007669"/>
    <property type="project" value="InterPro"/>
</dbReference>
<dbReference type="Proteomes" id="UP001159428">
    <property type="component" value="Unassembled WGS sequence"/>
</dbReference>
<dbReference type="InterPro" id="IPR012337">
    <property type="entry name" value="RNaseH-like_sf"/>
</dbReference>
<organism evidence="1 2">
    <name type="scientific">Pocillopora meandrina</name>
    <dbReference type="NCBI Taxonomy" id="46732"/>
    <lineage>
        <taxon>Eukaryota</taxon>
        <taxon>Metazoa</taxon>
        <taxon>Cnidaria</taxon>
        <taxon>Anthozoa</taxon>
        <taxon>Hexacorallia</taxon>
        <taxon>Scleractinia</taxon>
        <taxon>Astrocoeniina</taxon>
        <taxon>Pocilloporidae</taxon>
        <taxon>Pocillopora</taxon>
    </lineage>
</organism>